<evidence type="ECO:0000313" key="3">
    <source>
        <dbReference type="Proteomes" id="UP000245699"/>
    </source>
</evidence>
<dbReference type="PANTHER" id="PTHR13282:SF6">
    <property type="entry name" value="PROTEIN FAM32A"/>
    <property type="match status" value="1"/>
</dbReference>
<organism evidence="2 3">
    <name type="scientific">Furculomyces boomerangus</name>
    <dbReference type="NCBI Taxonomy" id="61424"/>
    <lineage>
        <taxon>Eukaryota</taxon>
        <taxon>Fungi</taxon>
        <taxon>Fungi incertae sedis</taxon>
        <taxon>Zoopagomycota</taxon>
        <taxon>Kickxellomycotina</taxon>
        <taxon>Harpellomycetes</taxon>
        <taxon>Harpellales</taxon>
        <taxon>Harpellaceae</taxon>
        <taxon>Furculomyces</taxon>
    </lineage>
</organism>
<dbReference type="Pfam" id="PF08555">
    <property type="entry name" value="FAM32A"/>
    <property type="match status" value="1"/>
</dbReference>
<feature type="region of interest" description="Disordered" evidence="1">
    <location>
        <begin position="1"/>
        <end position="80"/>
    </location>
</feature>
<proteinExistence type="predicted"/>
<dbReference type="EMBL" id="MBFT01001220">
    <property type="protein sequence ID" value="PVU84857.1"/>
    <property type="molecule type" value="Genomic_DNA"/>
</dbReference>
<dbReference type="OrthoDB" id="205403at2759"/>
<comment type="caution">
    <text evidence="2">The sequence shown here is derived from an EMBL/GenBank/DDBJ whole genome shotgun (WGS) entry which is preliminary data.</text>
</comment>
<dbReference type="GO" id="GO:0005730">
    <property type="term" value="C:nucleolus"/>
    <property type="evidence" value="ECO:0007669"/>
    <property type="project" value="TreeGrafter"/>
</dbReference>
<gene>
    <name evidence="2" type="ORF">BB559_007333</name>
</gene>
<keyword evidence="3" id="KW-1185">Reference proteome</keyword>
<feature type="compositionally biased region" description="Basic residues" evidence="1">
    <location>
        <begin position="17"/>
        <end position="27"/>
    </location>
</feature>
<dbReference type="InterPro" id="IPR013865">
    <property type="entry name" value="FAM32A"/>
</dbReference>
<accession>A0A2T9XXQ4</accession>
<protein>
    <recommendedName>
        <fullName evidence="4">DUF1754-domain-containing protein</fullName>
    </recommendedName>
</protein>
<dbReference type="Proteomes" id="UP000245699">
    <property type="component" value="Unassembled WGS sequence"/>
</dbReference>
<evidence type="ECO:0000256" key="1">
    <source>
        <dbReference type="SAM" id="MobiDB-lite"/>
    </source>
</evidence>
<dbReference type="STRING" id="61424.A0A2T9XXQ4"/>
<evidence type="ECO:0008006" key="4">
    <source>
        <dbReference type="Google" id="ProtNLM"/>
    </source>
</evidence>
<feature type="compositionally biased region" description="Basic and acidic residues" evidence="1">
    <location>
        <begin position="45"/>
        <end position="74"/>
    </location>
</feature>
<sequence length="115" mass="13497">MSEYDFGSIKAPLKLKERSRKKKSRKREKVDEPELSVEGNVIEVNEERGEIGSKKDVPSDGRTENERKFKEVQEKRKRSRIEKLISKSHKEKVQEFNEKLDRLPEHHDMPKVGPG</sequence>
<name>A0A2T9XXQ4_9FUNG</name>
<reference evidence="2 3" key="1">
    <citation type="journal article" date="2018" name="MBio">
        <title>Comparative Genomics Reveals the Core Gene Toolbox for the Fungus-Insect Symbiosis.</title>
        <authorList>
            <person name="Wang Y."/>
            <person name="Stata M."/>
            <person name="Wang W."/>
            <person name="Stajich J.E."/>
            <person name="White M.M."/>
            <person name="Moncalvo J.M."/>
        </authorList>
    </citation>
    <scope>NUCLEOTIDE SEQUENCE [LARGE SCALE GENOMIC DNA]</scope>
    <source>
        <strain evidence="2 3">AUS-77-4</strain>
    </source>
</reference>
<dbReference type="PANTHER" id="PTHR13282">
    <property type="entry name" value="PROTEIN FAM32A"/>
    <property type="match status" value="1"/>
</dbReference>
<dbReference type="AlphaFoldDB" id="A0A2T9XXQ4"/>
<evidence type="ECO:0000313" key="2">
    <source>
        <dbReference type="EMBL" id="PVU84857.1"/>
    </source>
</evidence>